<accession>A0A375FLI5</accession>
<reference evidence="3" key="1">
    <citation type="submission" date="2018-01" db="EMBL/GenBank/DDBJ databases">
        <authorList>
            <person name="Gaut B.S."/>
            <person name="Morton B.R."/>
            <person name="Clegg M.T."/>
            <person name="Duvall M.R."/>
        </authorList>
    </citation>
    <scope>NUCLEOTIDE SEQUENCE [LARGE SCALE GENOMIC DNA]</scope>
</reference>
<sequence>MVRPIIGGSYFNHLRGGLTEPGWYSSMAARQKLRDPKETPRSAPWTLLLHHNWSQAPRRM</sequence>
<dbReference type="EMBL" id="OGUS01000066">
    <property type="protein sequence ID" value="SPC06557.1"/>
    <property type="molecule type" value="Genomic_DNA"/>
</dbReference>
<proteinExistence type="predicted"/>
<evidence type="ECO:0000313" key="1">
    <source>
        <dbReference type="EMBL" id="SPC06557.1"/>
    </source>
</evidence>
<evidence type="ECO:0000313" key="2">
    <source>
        <dbReference type="EMBL" id="SPC12461.1"/>
    </source>
</evidence>
<protein>
    <submittedName>
        <fullName evidence="1">Uncharacterized protein</fullName>
    </submittedName>
</protein>
<comment type="caution">
    <text evidence="1">The sequence shown here is derived from an EMBL/GenBank/DDBJ whole genome shotgun (WGS) entry which is preliminary data.</text>
</comment>
<dbReference type="Proteomes" id="UP000256862">
    <property type="component" value="Chromosome CO2235"/>
</dbReference>
<dbReference type="EMBL" id="OGUS01000115">
    <property type="protein sequence ID" value="SPC12461.1"/>
    <property type="molecule type" value="Genomic_DNA"/>
</dbReference>
<name>A0A375FLI5_9BURK</name>
<dbReference type="AlphaFoldDB" id="A0A375FLI5"/>
<gene>
    <name evidence="2" type="ORF">CO2235_150116</name>
    <name evidence="1" type="ORF">CO2235_U600002</name>
</gene>
<organism evidence="1 3">
    <name type="scientific">Cupriavidus oxalaticus</name>
    <dbReference type="NCBI Taxonomy" id="96344"/>
    <lineage>
        <taxon>Bacteria</taxon>
        <taxon>Pseudomonadati</taxon>
        <taxon>Pseudomonadota</taxon>
        <taxon>Betaproteobacteria</taxon>
        <taxon>Burkholderiales</taxon>
        <taxon>Burkholderiaceae</taxon>
        <taxon>Cupriavidus</taxon>
    </lineage>
</organism>
<evidence type="ECO:0000313" key="3">
    <source>
        <dbReference type="Proteomes" id="UP000256862"/>
    </source>
</evidence>
<reference evidence="1 3" key="2">
    <citation type="submission" date="2018-01" db="EMBL/GenBank/DDBJ databases">
        <authorList>
            <person name="Clerissi C."/>
        </authorList>
    </citation>
    <scope>NUCLEOTIDE SEQUENCE</scope>
    <source>
        <strain evidence="1">Cupriavidus oxalaticus LMG 2235</strain>
    </source>
</reference>